<evidence type="ECO:0000313" key="4">
    <source>
        <dbReference type="Proteomes" id="UP001225356"/>
    </source>
</evidence>
<gene>
    <name evidence="3" type="ORF">J2853_009618</name>
</gene>
<sequence length="462" mass="48160">MSTPSQAAERPSGHGLGVWWAILLLGAMTSLYLNIWHALAVPPASAGAAASAQAVQAAATGGGVGSVVLAVTYGLVPVAFAALLSHGLVSPLVGPWPRRAIISLFLIGMGMSLAAQAAVMEPYGGPVGRWGIPIILDASALLALHVITKTAAAAADIDREADLAAVRKGIEAAVRREAETEMNARLSAARADMAAEMTARLTAAQADLHAEAEADLSARLTAARADMAAEMSARLTVAQADMETSIRTELEADMSARLAAVTADMEAHKETDISRRVETETALRVAVAKAEMEVEILRRVEAELARRPKVSKADDDASALRRKGPPAARKPGDDELTSKDRARLLLVATPEMTGAELGRELSLSERSGRRLRDEVLAEMAAHACPAPAVADAAPGTPADGEADLHTDMTAPDRADMQADIEADMTAPDRADIEADIEADMAQVSARAEADIAGGHVRLEAVS</sequence>
<feature type="compositionally biased region" description="Basic and acidic residues" evidence="1">
    <location>
        <begin position="330"/>
        <end position="339"/>
    </location>
</feature>
<dbReference type="RefSeq" id="WP_307569282.1">
    <property type="nucleotide sequence ID" value="NZ_JAUSQU010000002.1"/>
</dbReference>
<accession>A0ABT9QU74</accession>
<keyword evidence="4" id="KW-1185">Reference proteome</keyword>
<evidence type="ECO:0000256" key="1">
    <source>
        <dbReference type="SAM" id="MobiDB-lite"/>
    </source>
</evidence>
<feature type="transmembrane region" description="Helical" evidence="2">
    <location>
        <begin position="67"/>
        <end position="89"/>
    </location>
</feature>
<name>A0ABT9QU74_9ACTN</name>
<dbReference type="Proteomes" id="UP001225356">
    <property type="component" value="Unassembled WGS sequence"/>
</dbReference>
<evidence type="ECO:0008006" key="5">
    <source>
        <dbReference type="Google" id="ProtNLM"/>
    </source>
</evidence>
<evidence type="ECO:0000313" key="3">
    <source>
        <dbReference type="EMBL" id="MDP9850322.1"/>
    </source>
</evidence>
<feature type="transmembrane region" description="Helical" evidence="2">
    <location>
        <begin position="16"/>
        <end position="35"/>
    </location>
</feature>
<feature type="compositionally biased region" description="Basic and acidic residues" evidence="1">
    <location>
        <begin position="306"/>
        <end position="319"/>
    </location>
</feature>
<proteinExistence type="predicted"/>
<comment type="caution">
    <text evidence="3">The sequence shown here is derived from an EMBL/GenBank/DDBJ whole genome shotgun (WGS) entry which is preliminary data.</text>
</comment>
<dbReference type="EMBL" id="JAUSQU010000002">
    <property type="protein sequence ID" value="MDP9850322.1"/>
    <property type="molecule type" value="Genomic_DNA"/>
</dbReference>
<keyword evidence="2" id="KW-0812">Transmembrane</keyword>
<keyword evidence="2" id="KW-0472">Membrane</keyword>
<protein>
    <recommendedName>
        <fullName evidence="5">DUF2637 domain-containing protein</fullName>
    </recommendedName>
</protein>
<feature type="transmembrane region" description="Helical" evidence="2">
    <location>
        <begin position="101"/>
        <end position="118"/>
    </location>
</feature>
<evidence type="ECO:0000256" key="2">
    <source>
        <dbReference type="SAM" id="Phobius"/>
    </source>
</evidence>
<organism evidence="3 4">
    <name type="scientific">Streptosporangium lutulentum</name>
    <dbReference type="NCBI Taxonomy" id="1461250"/>
    <lineage>
        <taxon>Bacteria</taxon>
        <taxon>Bacillati</taxon>
        <taxon>Actinomycetota</taxon>
        <taxon>Actinomycetes</taxon>
        <taxon>Streptosporangiales</taxon>
        <taxon>Streptosporangiaceae</taxon>
        <taxon>Streptosporangium</taxon>
    </lineage>
</organism>
<reference evidence="3 4" key="1">
    <citation type="submission" date="2023-07" db="EMBL/GenBank/DDBJ databases">
        <title>Sequencing the genomes of 1000 actinobacteria strains.</title>
        <authorList>
            <person name="Klenk H.-P."/>
        </authorList>
    </citation>
    <scope>NUCLEOTIDE SEQUENCE [LARGE SCALE GENOMIC DNA]</scope>
    <source>
        <strain evidence="3 4">DSM 46740</strain>
    </source>
</reference>
<feature type="region of interest" description="Disordered" evidence="1">
    <location>
        <begin position="306"/>
        <end position="339"/>
    </location>
</feature>
<keyword evidence="2" id="KW-1133">Transmembrane helix</keyword>